<dbReference type="Proteomes" id="UP000605670">
    <property type="component" value="Unassembled WGS sequence"/>
</dbReference>
<accession>A0A917BP62</accession>
<keyword evidence="1" id="KW-0732">Signal</keyword>
<evidence type="ECO:0000313" key="3">
    <source>
        <dbReference type="Proteomes" id="UP000605670"/>
    </source>
</evidence>
<name>A0A917BP62_9MICO</name>
<feature type="chain" id="PRO_5037157386" evidence="1">
    <location>
        <begin position="27"/>
        <end position="178"/>
    </location>
</feature>
<organism evidence="2 3">
    <name type="scientific">Ornithinimicrobium tianjinense</name>
    <dbReference type="NCBI Taxonomy" id="1195761"/>
    <lineage>
        <taxon>Bacteria</taxon>
        <taxon>Bacillati</taxon>
        <taxon>Actinomycetota</taxon>
        <taxon>Actinomycetes</taxon>
        <taxon>Micrococcales</taxon>
        <taxon>Ornithinimicrobiaceae</taxon>
        <taxon>Ornithinimicrobium</taxon>
    </lineage>
</organism>
<evidence type="ECO:0000313" key="2">
    <source>
        <dbReference type="EMBL" id="GGF52111.1"/>
    </source>
</evidence>
<reference evidence="2" key="1">
    <citation type="journal article" date="2014" name="Int. J. Syst. Evol. Microbiol.">
        <title>Complete genome sequence of Corynebacterium casei LMG S-19264T (=DSM 44701T), isolated from a smear-ripened cheese.</title>
        <authorList>
            <consortium name="US DOE Joint Genome Institute (JGI-PGF)"/>
            <person name="Walter F."/>
            <person name="Albersmeier A."/>
            <person name="Kalinowski J."/>
            <person name="Ruckert C."/>
        </authorList>
    </citation>
    <scope>NUCLEOTIDE SEQUENCE</scope>
    <source>
        <strain evidence="2">CGMCC 1.12160</strain>
    </source>
</reference>
<dbReference type="AlphaFoldDB" id="A0A917BP62"/>
<comment type="caution">
    <text evidence="2">The sequence shown here is derived from an EMBL/GenBank/DDBJ whole genome shotgun (WGS) entry which is preliminary data.</text>
</comment>
<reference evidence="2" key="2">
    <citation type="submission" date="2020-09" db="EMBL/GenBank/DDBJ databases">
        <authorList>
            <person name="Sun Q."/>
            <person name="Zhou Y."/>
        </authorList>
    </citation>
    <scope>NUCLEOTIDE SEQUENCE</scope>
    <source>
        <strain evidence="2">CGMCC 1.12160</strain>
    </source>
</reference>
<proteinExistence type="predicted"/>
<dbReference type="EMBL" id="BMEM01000003">
    <property type="protein sequence ID" value="GGF52111.1"/>
    <property type="molecule type" value="Genomic_DNA"/>
</dbReference>
<dbReference type="RefSeq" id="WP_188430380.1">
    <property type="nucleotide sequence ID" value="NZ_BAABKH010000003.1"/>
</dbReference>
<evidence type="ECO:0000256" key="1">
    <source>
        <dbReference type="SAM" id="SignalP"/>
    </source>
</evidence>
<sequence length="178" mass="18599">MLRKTAMTAAATLATAASLVAAPALAAPGDHGQGRRVAITGHDGFIVATCADGGVVTGPMEGYVTMIETLDDAGNLLMLRLTMEYKMTWTLSTTGESLYPHGTRHLVFDYVDGTFTESGTIRALTVAGEGAVLKYAGHEVRDLGTFELISKAGPDLADIGDPDYDNDLVCGLFGQEGA</sequence>
<keyword evidence="3" id="KW-1185">Reference proteome</keyword>
<gene>
    <name evidence="2" type="ORF">GCM10011366_19970</name>
</gene>
<protein>
    <submittedName>
        <fullName evidence="2">Uncharacterized protein</fullName>
    </submittedName>
</protein>
<feature type="signal peptide" evidence="1">
    <location>
        <begin position="1"/>
        <end position="26"/>
    </location>
</feature>